<evidence type="ECO:0000256" key="1">
    <source>
        <dbReference type="ARBA" id="ARBA00005679"/>
    </source>
</evidence>
<feature type="chain" id="PRO_5037102897" evidence="3">
    <location>
        <begin position="20"/>
        <end position="239"/>
    </location>
</feature>
<dbReference type="PANTHER" id="PTHR13234:SF70">
    <property type="entry name" value="GILT-LIKE PROTEIN C02D5.2"/>
    <property type="match status" value="1"/>
</dbReference>
<dbReference type="Pfam" id="PF03227">
    <property type="entry name" value="GILT"/>
    <property type="match status" value="1"/>
</dbReference>
<feature type="signal peptide" evidence="3">
    <location>
        <begin position="1"/>
        <end position="19"/>
    </location>
</feature>
<evidence type="ECO:0000313" key="4">
    <source>
        <dbReference type="Proteomes" id="UP000887540"/>
    </source>
</evidence>
<dbReference type="Proteomes" id="UP000887540">
    <property type="component" value="Unplaced"/>
</dbReference>
<evidence type="ECO:0000313" key="5">
    <source>
        <dbReference type="WBParaSite" id="ACRNAN_scaffold1755.g6815.t1"/>
    </source>
</evidence>
<reference evidence="5" key="1">
    <citation type="submission" date="2022-11" db="UniProtKB">
        <authorList>
            <consortium name="WormBaseParasite"/>
        </authorList>
    </citation>
    <scope>IDENTIFICATION</scope>
</reference>
<keyword evidence="2" id="KW-0325">Glycoprotein</keyword>
<protein>
    <submittedName>
        <fullName evidence="5">Uncharacterized protein</fullName>
    </submittedName>
</protein>
<name>A0A914D1U7_9BILA</name>
<comment type="similarity">
    <text evidence="1">Belongs to the GILT family.</text>
</comment>
<dbReference type="InterPro" id="IPR004911">
    <property type="entry name" value="Interferon-induced_GILT"/>
</dbReference>
<dbReference type="AlphaFoldDB" id="A0A914D1U7"/>
<accession>A0A914D1U7</accession>
<evidence type="ECO:0000256" key="3">
    <source>
        <dbReference type="SAM" id="SignalP"/>
    </source>
</evidence>
<dbReference type="GO" id="GO:0016671">
    <property type="term" value="F:oxidoreductase activity, acting on a sulfur group of donors, disulfide as acceptor"/>
    <property type="evidence" value="ECO:0007669"/>
    <property type="project" value="InterPro"/>
</dbReference>
<keyword evidence="3" id="KW-0732">Signal</keyword>
<dbReference type="WBParaSite" id="ACRNAN_scaffold1755.g6815.t1">
    <property type="protein sequence ID" value="ACRNAN_scaffold1755.g6815.t1"/>
    <property type="gene ID" value="ACRNAN_scaffold1755.g6815"/>
</dbReference>
<evidence type="ECO:0000256" key="2">
    <source>
        <dbReference type="ARBA" id="ARBA00023180"/>
    </source>
</evidence>
<keyword evidence="4" id="KW-1185">Reference proteome</keyword>
<dbReference type="PANTHER" id="PTHR13234">
    <property type="entry name" value="GAMMA-INTERFERON INDUCIBLE LYSOSOMAL THIOL REDUCTASE GILT"/>
    <property type="match status" value="1"/>
</dbReference>
<organism evidence="4 5">
    <name type="scientific">Acrobeloides nanus</name>
    <dbReference type="NCBI Taxonomy" id="290746"/>
    <lineage>
        <taxon>Eukaryota</taxon>
        <taxon>Metazoa</taxon>
        <taxon>Ecdysozoa</taxon>
        <taxon>Nematoda</taxon>
        <taxon>Chromadorea</taxon>
        <taxon>Rhabditida</taxon>
        <taxon>Tylenchina</taxon>
        <taxon>Cephalobomorpha</taxon>
        <taxon>Cephaloboidea</taxon>
        <taxon>Cephalobidae</taxon>
        <taxon>Acrobeloides</taxon>
    </lineage>
</organism>
<sequence>MGLVKILLVVLVYAQILDARRNSLLVNASLQVVERGPKEVEPKPKEVPIKPGNTVAIGIYMEAQCPDTTRFITKQLIPTWNQLRTSGRLQMTIVPFGKARCQQVDNDFKCDCQHGERECELNQLMNCAIDQLVYPDLYIPIIGCIQGKTDLNNAYQTCIEKNKQLHPEKLLDCAKGTRGRHLLALAGQKTVALNPALTFVPWVMLDGERNIDAFYALNENVCKRLEPRPQECNGVPIPQ</sequence>
<proteinExistence type="inferred from homology"/>